<dbReference type="SUPFAM" id="SSF52540">
    <property type="entry name" value="P-loop containing nucleoside triphosphate hydrolases"/>
    <property type="match status" value="1"/>
</dbReference>
<gene>
    <name evidence="1" type="ORF">SAMN06893096_1067</name>
</gene>
<dbReference type="EMBL" id="FZOO01000006">
    <property type="protein sequence ID" value="SNS63662.1"/>
    <property type="molecule type" value="Genomic_DNA"/>
</dbReference>
<dbReference type="InterPro" id="IPR027417">
    <property type="entry name" value="P-loop_NTPase"/>
</dbReference>
<keyword evidence="2" id="KW-1185">Reference proteome</keyword>
<dbReference type="Proteomes" id="UP000198373">
    <property type="component" value="Unassembled WGS sequence"/>
</dbReference>
<sequence length="97" mass="10399">MHVWLRQLRGPVLLTEGGAAVCPPPDMQVQRLALARALATDAELLVADDVSSALDARTGTELWEAPRRRGVTVVGASSERSALAWSELVDEWGHLAG</sequence>
<evidence type="ECO:0000313" key="2">
    <source>
        <dbReference type="Proteomes" id="UP000198373"/>
    </source>
</evidence>
<protein>
    <recommendedName>
        <fullName evidence="3">ABC transporter</fullName>
    </recommendedName>
</protein>
<evidence type="ECO:0008006" key="3">
    <source>
        <dbReference type="Google" id="ProtNLM"/>
    </source>
</evidence>
<dbReference type="Gene3D" id="3.40.50.300">
    <property type="entry name" value="P-loop containing nucleotide triphosphate hydrolases"/>
    <property type="match status" value="1"/>
</dbReference>
<organism evidence="1 2">
    <name type="scientific">Geodermatophilus pulveris</name>
    <dbReference type="NCBI Taxonomy" id="1564159"/>
    <lineage>
        <taxon>Bacteria</taxon>
        <taxon>Bacillati</taxon>
        <taxon>Actinomycetota</taxon>
        <taxon>Actinomycetes</taxon>
        <taxon>Geodermatophilales</taxon>
        <taxon>Geodermatophilaceae</taxon>
        <taxon>Geodermatophilus</taxon>
    </lineage>
</organism>
<evidence type="ECO:0000313" key="1">
    <source>
        <dbReference type="EMBL" id="SNS63662.1"/>
    </source>
</evidence>
<dbReference type="AlphaFoldDB" id="A0A239G4T9"/>
<reference evidence="2" key="1">
    <citation type="submission" date="2017-06" db="EMBL/GenBank/DDBJ databases">
        <authorList>
            <person name="Varghese N."/>
            <person name="Submissions S."/>
        </authorList>
    </citation>
    <scope>NUCLEOTIDE SEQUENCE [LARGE SCALE GENOMIC DNA]</scope>
    <source>
        <strain evidence="2">DSM 46839</strain>
    </source>
</reference>
<accession>A0A239G4T9</accession>
<name>A0A239G4T9_9ACTN</name>
<proteinExistence type="predicted"/>